<dbReference type="Gene3D" id="3.30.70.270">
    <property type="match status" value="1"/>
</dbReference>
<dbReference type="EMBL" id="FPHI01000051">
    <property type="protein sequence ID" value="SFV70517.1"/>
    <property type="molecule type" value="Genomic_DNA"/>
</dbReference>
<dbReference type="SUPFAM" id="SSF55073">
    <property type="entry name" value="Nucleotide cyclase"/>
    <property type="match status" value="1"/>
</dbReference>
<keyword evidence="1" id="KW-0812">Transmembrane</keyword>
<keyword evidence="1" id="KW-0472">Membrane</keyword>
<feature type="transmembrane region" description="Helical" evidence="1">
    <location>
        <begin position="147"/>
        <end position="170"/>
    </location>
</feature>
<keyword evidence="1" id="KW-1133">Transmembrane helix</keyword>
<accession>A0A1W1CXT7</accession>
<proteinExistence type="predicted"/>
<reference evidence="3" key="1">
    <citation type="submission" date="2016-10" db="EMBL/GenBank/DDBJ databases">
        <authorList>
            <person name="de Groot N.N."/>
        </authorList>
    </citation>
    <scope>NUCLEOTIDE SEQUENCE</scope>
</reference>
<organism evidence="3">
    <name type="scientific">hydrothermal vent metagenome</name>
    <dbReference type="NCBI Taxonomy" id="652676"/>
    <lineage>
        <taxon>unclassified sequences</taxon>
        <taxon>metagenomes</taxon>
        <taxon>ecological metagenomes</taxon>
    </lineage>
</organism>
<dbReference type="Pfam" id="PF00990">
    <property type="entry name" value="GGDEF"/>
    <property type="match status" value="1"/>
</dbReference>
<feature type="domain" description="GGDEF" evidence="2">
    <location>
        <begin position="208"/>
        <end position="315"/>
    </location>
</feature>
<dbReference type="InterPro" id="IPR029787">
    <property type="entry name" value="Nucleotide_cyclase"/>
</dbReference>
<protein>
    <recommendedName>
        <fullName evidence="2">GGDEF domain-containing protein</fullName>
    </recommendedName>
</protein>
<sequence length="315" mass="37558">MKKEWRSYKILLTLYITILMLPLGAVFNYSYYDDMKQTAQKINHTTKLSEALLLLSSKTQTKGWDTQLKEIDKNFAQVGEWAKAHSNDADYVGGKTLYKQFELLSHCWEERYQNRVKENKECLKILHSFIFALEKMYLIKQKRFEQMLFITGALILILLLLEVFFIRFYLLYQEEKHAIYDLETNLFNQKYFHAYLQKVISRTKREDTPLSMFFLSIANFHEFDTNQQKYLVQKTAHLLSMVTRDSDTACRYDENHFAVLMPLADSQNAVHLENRMKKAVSQFDFQITPESKFEYKITQFDYNQTEEEFIAQSKN</sequence>
<dbReference type="InterPro" id="IPR000160">
    <property type="entry name" value="GGDEF_dom"/>
</dbReference>
<dbReference type="PROSITE" id="PS50887">
    <property type="entry name" value="GGDEF"/>
    <property type="match status" value="1"/>
</dbReference>
<gene>
    <name evidence="3" type="ORF">MNB_SV-3-384</name>
</gene>
<evidence type="ECO:0000256" key="1">
    <source>
        <dbReference type="SAM" id="Phobius"/>
    </source>
</evidence>
<dbReference type="NCBIfam" id="TIGR00254">
    <property type="entry name" value="GGDEF"/>
    <property type="match status" value="1"/>
</dbReference>
<dbReference type="InterPro" id="IPR043128">
    <property type="entry name" value="Rev_trsase/Diguanyl_cyclase"/>
</dbReference>
<feature type="transmembrane region" description="Helical" evidence="1">
    <location>
        <begin position="12"/>
        <end position="32"/>
    </location>
</feature>
<evidence type="ECO:0000259" key="2">
    <source>
        <dbReference type="PROSITE" id="PS50887"/>
    </source>
</evidence>
<name>A0A1W1CXT7_9ZZZZ</name>
<dbReference type="AlphaFoldDB" id="A0A1W1CXT7"/>
<evidence type="ECO:0000313" key="3">
    <source>
        <dbReference type="EMBL" id="SFV70517.1"/>
    </source>
</evidence>